<feature type="compositionally biased region" description="Polar residues" evidence="1">
    <location>
        <begin position="295"/>
        <end position="307"/>
    </location>
</feature>
<dbReference type="InterPro" id="IPR002789">
    <property type="entry name" value="HerA_central"/>
</dbReference>
<evidence type="ECO:0000256" key="1">
    <source>
        <dbReference type="SAM" id="MobiDB-lite"/>
    </source>
</evidence>
<dbReference type="GO" id="GO:0005524">
    <property type="term" value="F:ATP binding"/>
    <property type="evidence" value="ECO:0007669"/>
    <property type="project" value="UniProtKB-KW"/>
</dbReference>
<evidence type="ECO:0000259" key="2">
    <source>
        <dbReference type="Pfam" id="PF01935"/>
    </source>
</evidence>
<comment type="caution">
    <text evidence="3">The sequence shown here is derived from an EMBL/GenBank/DDBJ whole genome shotgun (WGS) entry which is preliminary data.</text>
</comment>
<keyword evidence="3" id="KW-0547">Nucleotide-binding</keyword>
<feature type="compositionally biased region" description="Low complexity" evidence="1">
    <location>
        <begin position="308"/>
        <end position="339"/>
    </location>
</feature>
<gene>
    <name evidence="3" type="ORF">DW072_04335</name>
</gene>
<feature type="domain" description="Helicase HerA central" evidence="2">
    <location>
        <begin position="616"/>
        <end position="848"/>
    </location>
</feature>
<evidence type="ECO:0000313" key="3">
    <source>
        <dbReference type="EMBL" id="RHK26520.1"/>
    </source>
</evidence>
<dbReference type="PANTHER" id="PTHR42957:SF1">
    <property type="entry name" value="HELICASE MJ1565-RELATED"/>
    <property type="match status" value="1"/>
</dbReference>
<feature type="region of interest" description="Disordered" evidence="1">
    <location>
        <begin position="295"/>
        <end position="350"/>
    </location>
</feature>
<name>A0A415FUK2_BIFAD</name>
<evidence type="ECO:0000313" key="4">
    <source>
        <dbReference type="Proteomes" id="UP000285262"/>
    </source>
</evidence>
<dbReference type="RefSeq" id="WP_151263218.1">
    <property type="nucleotide sequence ID" value="NZ_CP172019.1"/>
</dbReference>
<sequence>MGIKNAVLRVADKAGNAVAKVSSLSSAQLDEIERKRESYLSEKPDPSDPQAVELTNRLLATAGVEIHGAYLSQLRDVYCPVDPTVEYPDGFDEAHNIRFMNVTKWIVDPKEDSLEKLVNVYDVLADEDCNIALVFNRTSSTTNVYLAVVDVNNTEDNIDVDNFTKRIADAIKGNFPGSEIGAAQRGTIPCLQERHAFSVAAVSNVPTEKNDRFTVQTIEKVLDGIVPSNRGEDYTIVLLATPIHDVAECKLRLAELHSMLTPYASWTTNYTYHRNDSIGSSATIGVNAGVSAGTQNGTSQAVGQNYNETDSSNESTSQSESQGTSDSSSSSESVTDTDSNGTNKSSGGVISGGLGVPKVAQFGISANHSQGSSHSTSTAKGTTDIVGRAVSKSLGKAVTSGIGKAVSKGASVTSGVSKSVNLGANFGGSFARSSTVTATLGTDEGITQTFKNFSIQHALEILESQMKRFDLASALGMWDFCAYVLSEDHNVANNVAHTYLALTQGKESFMSQAAVNLWRGDLGEASKDAAAVCAYLRDLRHPVFALSPTLLDEHPSFSVYPATVTATTALSGKELAYSLNFPKKSVPGLPVIECAAFGRNVSTFDGMHPSKGLRLGKIFHMHQEEPVKVLLEKDSLASHVFVTGSTGAGKTNTVCRILDEAYDQGVGFLVVEPAKGEYKDVFGGFDDVHVFGTNPAFTPLLRINPFSFPQGIHVLEHLDRLVEIFNVCWPMYAAMPAVLKDAISRSYEDCGWNLTTSENPFGKDLYPSFSDVTRNVREILDSSEYDAENKGAYKGSLLTRLNSLTNGLNGMMLTPDGVDEAMLFDGNTIIDLSRVGSAETKSLFMGLIVLKLQEHCMAATNGMNQPLRHLTVLEEAHNLLKRTSSEQSTEGGNLLGKSVEMLSNSIAEMRTYGEGFIIADQAPGLLDMAAIRNTNTKIIHRLPDLSDRELVGHAANLNDQQIVELARLPKGVAAVYQNDWVEPVLCKVDKADDNKPLVYAHPETGKAGDNANDVFDVAEILAKGDRITDKDLLHDLREELDQINLNSSMKVRILRAVQNPPEEPRMLTLSPIMGALFPNVRKAAKDEIERSNDVRQWTVAAESALQASVSHRIDDIVRIVVIQGIMTDILHLQEQNDKAFSDWHENGGLV</sequence>
<dbReference type="PANTHER" id="PTHR42957">
    <property type="entry name" value="HELICASE MJ1565-RELATED"/>
    <property type="match status" value="1"/>
</dbReference>
<protein>
    <submittedName>
        <fullName evidence="3">ATP-binding protein</fullName>
    </submittedName>
</protein>
<proteinExistence type="predicted"/>
<dbReference type="Gene3D" id="3.40.50.300">
    <property type="entry name" value="P-loop containing nucleotide triphosphate hydrolases"/>
    <property type="match status" value="2"/>
</dbReference>
<organism evidence="3 4">
    <name type="scientific">Bifidobacterium adolescentis</name>
    <dbReference type="NCBI Taxonomy" id="1680"/>
    <lineage>
        <taxon>Bacteria</taxon>
        <taxon>Bacillati</taxon>
        <taxon>Actinomycetota</taxon>
        <taxon>Actinomycetes</taxon>
        <taxon>Bifidobacteriales</taxon>
        <taxon>Bifidobacteriaceae</taxon>
        <taxon>Bifidobacterium</taxon>
    </lineage>
</organism>
<reference evidence="3 4" key="1">
    <citation type="submission" date="2018-08" db="EMBL/GenBank/DDBJ databases">
        <title>A genome reference for cultivated species of the human gut microbiota.</title>
        <authorList>
            <person name="Zou Y."/>
            <person name="Xue W."/>
            <person name="Luo G."/>
        </authorList>
    </citation>
    <scope>NUCLEOTIDE SEQUENCE [LARGE SCALE GENOMIC DNA]</scope>
    <source>
        <strain evidence="3 4">AF45-19</strain>
    </source>
</reference>
<dbReference type="SUPFAM" id="SSF52540">
    <property type="entry name" value="P-loop containing nucleoside triphosphate hydrolases"/>
    <property type="match status" value="1"/>
</dbReference>
<dbReference type="Proteomes" id="UP000285262">
    <property type="component" value="Unassembled WGS sequence"/>
</dbReference>
<accession>A0A415FUK2</accession>
<dbReference type="EMBL" id="QRNG01000005">
    <property type="protein sequence ID" value="RHK26520.1"/>
    <property type="molecule type" value="Genomic_DNA"/>
</dbReference>
<dbReference type="Pfam" id="PF01935">
    <property type="entry name" value="DUF87"/>
    <property type="match status" value="1"/>
</dbReference>
<dbReference type="AlphaFoldDB" id="A0A415FUK2"/>
<keyword evidence="3" id="KW-0067">ATP-binding</keyword>
<dbReference type="InterPro" id="IPR008571">
    <property type="entry name" value="HerA-like"/>
</dbReference>
<dbReference type="InterPro" id="IPR027417">
    <property type="entry name" value="P-loop_NTPase"/>
</dbReference>